<dbReference type="OrthoDB" id="1845088at2759"/>
<feature type="compositionally biased region" description="Polar residues" evidence="1">
    <location>
        <begin position="350"/>
        <end position="363"/>
    </location>
</feature>
<evidence type="ECO:0000313" key="4">
    <source>
        <dbReference type="Proteomes" id="UP000694251"/>
    </source>
</evidence>
<accession>A0A8T2CJU0</accession>
<reference evidence="3 4" key="1">
    <citation type="submission" date="2020-12" db="EMBL/GenBank/DDBJ databases">
        <title>Concerted genomic and epigenomic changes stabilize Arabidopsis allopolyploids.</title>
        <authorList>
            <person name="Chen Z."/>
        </authorList>
    </citation>
    <scope>NUCLEOTIDE SEQUENCE [LARGE SCALE GENOMIC DNA]</scope>
    <source>
        <strain evidence="3">As9502</strain>
        <tissue evidence="3">Leaf</tissue>
    </source>
</reference>
<dbReference type="GO" id="GO:0003964">
    <property type="term" value="F:RNA-directed DNA polymerase activity"/>
    <property type="evidence" value="ECO:0007669"/>
    <property type="project" value="UniProtKB-KW"/>
</dbReference>
<feature type="region of interest" description="Disordered" evidence="1">
    <location>
        <begin position="350"/>
        <end position="417"/>
    </location>
</feature>
<dbReference type="EMBL" id="JAEFBJ010000006">
    <property type="protein sequence ID" value="KAG7599745.1"/>
    <property type="molecule type" value="Genomic_DNA"/>
</dbReference>
<keyword evidence="4" id="KW-1185">Reference proteome</keyword>
<sequence>MEDSSETFSAPTVTISQCVTLKLNETNYLLWKLQFEQFLASQMLLSFVNGGIPRPPPTLTVQNGDLVTETSNPAFVKWISSHEVWLALAKKYNRVSATRKLDLQRKIHSTTKLGKTMSLYLAEIKSLCDQLDSIGSPISEYEKISGALSGLGKEYESVTTVIEESMETYPGPCFEDVAQLTTLSPMTTTTTTTEEATTTDVVTPTEAVVRIGVDTEVVALIPHVAEVFNNSSALDLSLPIALLVRYVKNLVILLLSAIIGLRRTTTTRELAQALTAMRLSDEGQVPGHPWVTDSGATAYITNSAASLQTAQPYAGEETVIVGYGDFLPITHVGSTVLQGKTPLLSAWQSSFTPPEQASSSTVPVTRETENSECTIGNDPTSIGNNSQSFPSPLPTPDTPPTQVSDTSSNTTTATTSNHPMVTRAKSSIVKPNPKYAFFIVKENYPKPKTFKSALKDPGWNSAMGEEMTTMYEVDVSDLVPPDQAENVLGCRWIFKTKLHSDGSLDKLKARLVAKRYDQEEGVDFVETFSPVVRTVTVKSVLHVAVTKKWNIKQLDVKNEFLHGDLKKTVYMVQPPGFEDASRPDYVCKLKKAIYGLKQAPRAWFEKFSNYLLEFGFLCSVPYPSLFVYAIGKDLMYLLLYNDDMVFTGNNEQLIQRFLDCLNKEFRMKDMGPLHYFLGVQAYFHKDGLFLNKEKYAKDLLVNARMADCAPMPTPLPLQLDKVPGQNEIFNDPTYFRSLAGTIQLGVNINADTDSALRAYIDSDWAGCKETWRSTGGFCTFLGMNIISWSAKRHSTVSKSSTEAEYRTLSFAA</sequence>
<feature type="compositionally biased region" description="Polar residues" evidence="1">
    <location>
        <begin position="371"/>
        <end position="389"/>
    </location>
</feature>
<proteinExistence type="predicted"/>
<dbReference type="PANTHER" id="PTHR47481:SF10">
    <property type="entry name" value="COPIA-LIKE POLYPROTEIN_RETROTRANSPOSON"/>
    <property type="match status" value="1"/>
</dbReference>
<dbReference type="InterPro" id="IPR013103">
    <property type="entry name" value="RVT_2"/>
</dbReference>
<organism evidence="3 4">
    <name type="scientific">Arabidopsis suecica</name>
    <name type="common">Swedish thale-cress</name>
    <name type="synonym">Cardaminopsis suecica</name>
    <dbReference type="NCBI Taxonomy" id="45249"/>
    <lineage>
        <taxon>Eukaryota</taxon>
        <taxon>Viridiplantae</taxon>
        <taxon>Streptophyta</taxon>
        <taxon>Embryophyta</taxon>
        <taxon>Tracheophyta</taxon>
        <taxon>Spermatophyta</taxon>
        <taxon>Magnoliopsida</taxon>
        <taxon>eudicotyledons</taxon>
        <taxon>Gunneridae</taxon>
        <taxon>Pentapetalae</taxon>
        <taxon>rosids</taxon>
        <taxon>malvids</taxon>
        <taxon>Brassicales</taxon>
        <taxon>Brassicaceae</taxon>
        <taxon>Camelineae</taxon>
        <taxon>Arabidopsis</taxon>
    </lineage>
</organism>
<keyword evidence="3" id="KW-0548">Nucleotidyltransferase</keyword>
<dbReference type="CDD" id="cd09272">
    <property type="entry name" value="RNase_HI_RT_Ty1"/>
    <property type="match status" value="1"/>
</dbReference>
<dbReference type="AlphaFoldDB" id="A0A8T2CJU0"/>
<dbReference type="Proteomes" id="UP000694251">
    <property type="component" value="Chromosome 6"/>
</dbReference>
<keyword evidence="3" id="KW-0808">Transferase</keyword>
<keyword evidence="3" id="KW-0695">RNA-directed DNA polymerase</keyword>
<feature type="domain" description="Reverse transcriptase Ty1/copia-type" evidence="2">
    <location>
        <begin position="477"/>
        <end position="715"/>
    </location>
</feature>
<name>A0A8T2CJU0_ARASU</name>
<evidence type="ECO:0000256" key="1">
    <source>
        <dbReference type="SAM" id="MobiDB-lite"/>
    </source>
</evidence>
<dbReference type="PANTHER" id="PTHR47481">
    <property type="match status" value="1"/>
</dbReference>
<evidence type="ECO:0000259" key="2">
    <source>
        <dbReference type="Pfam" id="PF07727"/>
    </source>
</evidence>
<comment type="caution">
    <text evidence="3">The sequence shown here is derived from an EMBL/GenBank/DDBJ whole genome shotgun (WGS) entry which is preliminary data.</text>
</comment>
<feature type="compositionally biased region" description="Low complexity" evidence="1">
    <location>
        <begin position="400"/>
        <end position="416"/>
    </location>
</feature>
<dbReference type="Pfam" id="PF14223">
    <property type="entry name" value="Retrotran_gag_2"/>
    <property type="match status" value="1"/>
</dbReference>
<evidence type="ECO:0000313" key="3">
    <source>
        <dbReference type="EMBL" id="KAG7599745.1"/>
    </source>
</evidence>
<protein>
    <submittedName>
        <fullName evidence="3">Reverse transcriptase RNA-dependent DNA polymerase</fullName>
    </submittedName>
</protein>
<dbReference type="Pfam" id="PF07727">
    <property type="entry name" value="RVT_2"/>
    <property type="match status" value="1"/>
</dbReference>
<gene>
    <name evidence="3" type="ORF">ISN44_As06g039230</name>
</gene>